<proteinExistence type="predicted"/>
<reference evidence="2" key="1">
    <citation type="journal article" date="2011" name="Stand. Genomic Sci.">
        <title>Genome sequence of the filamentous, gliding Thiothrix nivea neotype strain (JP2(T)).</title>
        <authorList>
            <person name="Lapidus A."/>
            <person name="Nolan M."/>
            <person name="Lucas S."/>
            <person name="Glavina Del Rio T."/>
            <person name="Tice H."/>
            <person name="Cheng J.F."/>
            <person name="Tapia R."/>
            <person name="Han C."/>
            <person name="Goodwin L."/>
            <person name="Pitluck S."/>
            <person name="Liolios K."/>
            <person name="Pagani I."/>
            <person name="Ivanova N."/>
            <person name="Huntemann M."/>
            <person name="Mavromatis K."/>
            <person name="Mikhailova N."/>
            <person name="Pati A."/>
            <person name="Chen A."/>
            <person name="Palaniappan K."/>
            <person name="Land M."/>
            <person name="Brambilla E.M."/>
            <person name="Rohde M."/>
            <person name="Abt B."/>
            <person name="Verbarg S."/>
            <person name="Goker M."/>
            <person name="Bristow J."/>
            <person name="Eisen J.A."/>
            <person name="Markowitz V."/>
            <person name="Hugenholtz P."/>
            <person name="Kyrpides N.C."/>
            <person name="Klenk H.P."/>
            <person name="Woyke T."/>
        </authorList>
    </citation>
    <scope>NUCLEOTIDE SEQUENCE [LARGE SCALE GENOMIC DNA]</scope>
    <source>
        <strain evidence="2">ATCC 35100 / DSM 5205 / JP2</strain>
    </source>
</reference>
<organism evidence="1 2">
    <name type="scientific">Thiothrix nivea (strain ATCC 35100 / DSM 5205 / JP2)</name>
    <dbReference type="NCBI Taxonomy" id="870187"/>
    <lineage>
        <taxon>Bacteria</taxon>
        <taxon>Pseudomonadati</taxon>
        <taxon>Pseudomonadota</taxon>
        <taxon>Gammaproteobacteria</taxon>
        <taxon>Thiotrichales</taxon>
        <taxon>Thiotrichaceae</taxon>
        <taxon>Thiothrix</taxon>
    </lineage>
</organism>
<dbReference type="AlphaFoldDB" id="A0A656HFH5"/>
<protein>
    <submittedName>
        <fullName evidence="1">Uncharacterized protein</fullName>
    </submittedName>
</protein>
<sequence precursor="true">MVPGNSWITITMTEPMLMNSLHHVLISTLLVLQTYLVFQNQQLRTEMDGVKTLQRDSASVLAESLTPLSEKLETIDAVTTKLGGATDEESNKKISALQQRLDLHGILITVNQADQLRAEGKSGAAADKLKSVKEPIWQAGDTLKEQKARLQGLMQPIDTLVAAWQGNDTTTAPDTIRKELETVLGELGK</sequence>
<evidence type="ECO:0000313" key="2">
    <source>
        <dbReference type="Proteomes" id="UP000005317"/>
    </source>
</evidence>
<name>A0A656HFH5_THINJ</name>
<evidence type="ECO:0000313" key="1">
    <source>
        <dbReference type="EMBL" id="EIJ33929.1"/>
    </source>
</evidence>
<keyword evidence="2" id="KW-1185">Reference proteome</keyword>
<dbReference type="EMBL" id="JH651384">
    <property type="protein sequence ID" value="EIJ33929.1"/>
    <property type="molecule type" value="Genomic_DNA"/>
</dbReference>
<gene>
    <name evidence="1" type="ORF">Thini_1313</name>
</gene>
<accession>A0A656HFH5</accession>
<dbReference type="Proteomes" id="UP000005317">
    <property type="component" value="Unassembled WGS sequence"/>
</dbReference>